<comment type="caution">
    <text evidence="1">The sequence shown here is derived from an EMBL/GenBank/DDBJ whole genome shotgun (WGS) entry which is preliminary data.</text>
</comment>
<protein>
    <submittedName>
        <fullName evidence="1">Uncharacterized protein</fullName>
    </submittedName>
</protein>
<dbReference type="Proteomes" id="UP001151760">
    <property type="component" value="Unassembled WGS sequence"/>
</dbReference>
<dbReference type="EMBL" id="BQNB010018244">
    <property type="protein sequence ID" value="GJT72274.1"/>
    <property type="molecule type" value="Genomic_DNA"/>
</dbReference>
<sequence length="113" mass="12679">MVSANNNSATEDIKQEIARSALLSHWGHAVLAAEDDGPAEVQARIREHTSRIGCAGRKKEVKKYLERSLNLMGMGLWKEKRRVIVGLNVVTRSIWSGRCVYLVPVYIDCKEQA</sequence>
<reference evidence="1" key="1">
    <citation type="journal article" date="2022" name="Int. J. Mol. Sci.">
        <title>Draft Genome of Tanacetum Coccineum: Genomic Comparison of Closely Related Tanacetum-Family Plants.</title>
        <authorList>
            <person name="Yamashiro T."/>
            <person name="Shiraishi A."/>
            <person name="Nakayama K."/>
            <person name="Satake H."/>
        </authorList>
    </citation>
    <scope>NUCLEOTIDE SEQUENCE</scope>
</reference>
<proteinExistence type="predicted"/>
<evidence type="ECO:0000313" key="1">
    <source>
        <dbReference type="EMBL" id="GJT72274.1"/>
    </source>
</evidence>
<organism evidence="1 2">
    <name type="scientific">Tanacetum coccineum</name>
    <dbReference type="NCBI Taxonomy" id="301880"/>
    <lineage>
        <taxon>Eukaryota</taxon>
        <taxon>Viridiplantae</taxon>
        <taxon>Streptophyta</taxon>
        <taxon>Embryophyta</taxon>
        <taxon>Tracheophyta</taxon>
        <taxon>Spermatophyta</taxon>
        <taxon>Magnoliopsida</taxon>
        <taxon>eudicotyledons</taxon>
        <taxon>Gunneridae</taxon>
        <taxon>Pentapetalae</taxon>
        <taxon>asterids</taxon>
        <taxon>campanulids</taxon>
        <taxon>Asterales</taxon>
        <taxon>Asteraceae</taxon>
        <taxon>Asteroideae</taxon>
        <taxon>Anthemideae</taxon>
        <taxon>Anthemidinae</taxon>
        <taxon>Tanacetum</taxon>
    </lineage>
</organism>
<name>A0ABQ5GB29_9ASTR</name>
<evidence type="ECO:0000313" key="2">
    <source>
        <dbReference type="Proteomes" id="UP001151760"/>
    </source>
</evidence>
<gene>
    <name evidence="1" type="ORF">Tco_1031560</name>
</gene>
<keyword evidence="2" id="KW-1185">Reference proteome</keyword>
<reference evidence="1" key="2">
    <citation type="submission" date="2022-01" db="EMBL/GenBank/DDBJ databases">
        <authorList>
            <person name="Yamashiro T."/>
            <person name="Shiraishi A."/>
            <person name="Satake H."/>
            <person name="Nakayama K."/>
        </authorList>
    </citation>
    <scope>NUCLEOTIDE SEQUENCE</scope>
</reference>
<accession>A0ABQ5GB29</accession>